<evidence type="ECO:0000256" key="5">
    <source>
        <dbReference type="ARBA" id="ARBA00023015"/>
    </source>
</evidence>
<reference evidence="10 11" key="1">
    <citation type="journal article" date="2019" name="PLoS Biol.">
        <title>Sex chromosomes control vertical transmission of feminizing Wolbachia symbionts in an isopod.</title>
        <authorList>
            <person name="Becking T."/>
            <person name="Chebbi M.A."/>
            <person name="Giraud I."/>
            <person name="Moumen B."/>
            <person name="Laverre T."/>
            <person name="Caubet Y."/>
            <person name="Peccoud J."/>
            <person name="Gilbert C."/>
            <person name="Cordaux R."/>
        </authorList>
    </citation>
    <scope>NUCLEOTIDE SEQUENCE [LARGE SCALE GENOMIC DNA]</scope>
    <source>
        <strain evidence="10">ANa2</strain>
        <tissue evidence="10">Whole body excluding digestive tract and cuticle</tissue>
    </source>
</reference>
<dbReference type="AlphaFoldDB" id="A0A5N5TJ14"/>
<comment type="caution">
    <text evidence="10">The sequence shown here is derived from an EMBL/GenBank/DDBJ whole genome shotgun (WGS) entry which is preliminary data.</text>
</comment>
<keyword evidence="6" id="KW-0010">Activator</keyword>
<keyword evidence="5" id="KW-0805">Transcription regulation</keyword>
<keyword evidence="7" id="KW-0804">Transcription</keyword>
<evidence type="ECO:0000256" key="7">
    <source>
        <dbReference type="ARBA" id="ARBA00023163"/>
    </source>
</evidence>
<evidence type="ECO:0000256" key="8">
    <source>
        <dbReference type="ARBA" id="ARBA00023242"/>
    </source>
</evidence>
<dbReference type="InterPro" id="IPR048616">
    <property type="entry name" value="MED16_bridge"/>
</dbReference>
<dbReference type="InterPro" id="IPR048338">
    <property type="entry name" value="Mediator_Med16"/>
</dbReference>
<dbReference type="PANTHER" id="PTHR13224">
    <property type="entry name" value="THYROID HORMONE RECEPTOR-ASSOCIATED PROTEIN-RELATED"/>
    <property type="match status" value="1"/>
</dbReference>
<dbReference type="GO" id="GO:0016592">
    <property type="term" value="C:mediator complex"/>
    <property type="evidence" value="ECO:0007669"/>
    <property type="project" value="TreeGrafter"/>
</dbReference>
<accession>A0A5N5TJ14</accession>
<evidence type="ECO:0000313" key="11">
    <source>
        <dbReference type="Proteomes" id="UP000326759"/>
    </source>
</evidence>
<keyword evidence="8" id="KW-0539">Nucleus</keyword>
<keyword evidence="3" id="KW-0853">WD repeat</keyword>
<dbReference type="GO" id="GO:0045893">
    <property type="term" value="P:positive regulation of DNA-templated transcription"/>
    <property type="evidence" value="ECO:0007669"/>
    <property type="project" value="TreeGrafter"/>
</dbReference>
<comment type="similarity">
    <text evidence="2">Belongs to the Mediator complex subunit 16 family.</text>
</comment>
<name>A0A5N5TJ14_9CRUS</name>
<proteinExistence type="inferred from homology"/>
<dbReference type="Pfam" id="PF20718">
    <property type="entry name" value="Med16_bridge"/>
    <property type="match status" value="1"/>
</dbReference>
<dbReference type="PANTHER" id="PTHR13224:SF6">
    <property type="entry name" value="MEDIATOR OF RNA POLYMERASE II TRANSCRIPTION SUBUNIT 16"/>
    <property type="match status" value="1"/>
</dbReference>
<feature type="domain" description="Mediator of RNA polymerase II transcription subunit 16 central helical bridge" evidence="9">
    <location>
        <begin position="442"/>
        <end position="633"/>
    </location>
</feature>
<evidence type="ECO:0000256" key="6">
    <source>
        <dbReference type="ARBA" id="ARBA00023159"/>
    </source>
</evidence>
<sequence>MASNLELKVSINEKHNGANFQNSLLSPQQNICAVSCENVMVFTRVLYRSNSFKQSIPVYTVYAADLNTPFETHIIMESLDQILKIKFNADGHQLLIVTNSKNLHLYLKGSSLHDWTNTHTSNWCEEDILFVDFFHTKNGSFIQINDVKINAPYSEKFQCVNFQPTLRSIGNCSQNGFFAITASGLFLACTVNANGIMGVEERAILGPVRDNFTLASAAFSQSYQAHNVKVTHMQYANSEDPKNLLLFLEFDKDEVLNSQEKVADQQLQAQSNGIKKEDTVNKSQQKFVLQLYQLQDKVRNIFQFFVQSSLEKTNSTTTVKEWVFQAEWATTSSIVAINTTSQNLFASPSVPFLITVASSDDGIYVINKDTMQQISKYSFHSNYPEDHSSSKRNSTDKKIISFTNTWTNLHLIVLDSSGGLHILSLLKQTDMGSSWLVYIMLLLEYTLVSGNDWWDILMAIPPTSSLTLADRLSEIFYTHPAKFVSNLSSKFLVLKNSILRSCSNLHQRSIEARLQAQLSAILKLFHSLRPVTTDVMNVEKNLYSTIQTYIESRNSLEITDIDKSIDNLLFSCNILDCQVDPTLSQELQILLEFSSDLALYLLLLLVQNPKYELAKEPKILQCLREILFISRFWFRYNKLVFPQMIKKTDAVDIWAQLYKLLTRLAQVIPGEPDAGFLVS</sequence>
<organism evidence="10 11">
    <name type="scientific">Armadillidium nasatum</name>
    <dbReference type="NCBI Taxonomy" id="96803"/>
    <lineage>
        <taxon>Eukaryota</taxon>
        <taxon>Metazoa</taxon>
        <taxon>Ecdysozoa</taxon>
        <taxon>Arthropoda</taxon>
        <taxon>Crustacea</taxon>
        <taxon>Multicrustacea</taxon>
        <taxon>Malacostraca</taxon>
        <taxon>Eumalacostraca</taxon>
        <taxon>Peracarida</taxon>
        <taxon>Isopoda</taxon>
        <taxon>Oniscidea</taxon>
        <taxon>Crinocheta</taxon>
        <taxon>Armadillidiidae</taxon>
        <taxon>Armadillidium</taxon>
    </lineage>
</organism>
<keyword evidence="11" id="KW-1185">Reference proteome</keyword>
<protein>
    <submittedName>
        <fullName evidence="10">Mediator of RNA polymerase II transcription subunit 16</fullName>
    </submittedName>
</protein>
<evidence type="ECO:0000256" key="1">
    <source>
        <dbReference type="ARBA" id="ARBA00004123"/>
    </source>
</evidence>
<comment type="subcellular location">
    <subcellularLocation>
        <location evidence="1">Nucleus</location>
    </subcellularLocation>
</comment>
<evidence type="ECO:0000256" key="4">
    <source>
        <dbReference type="ARBA" id="ARBA00022737"/>
    </source>
</evidence>
<evidence type="ECO:0000256" key="3">
    <source>
        <dbReference type="ARBA" id="ARBA00022574"/>
    </source>
</evidence>
<dbReference type="SUPFAM" id="SSF50960">
    <property type="entry name" value="TolB, C-terminal domain"/>
    <property type="match status" value="1"/>
</dbReference>
<dbReference type="OrthoDB" id="10018574at2759"/>
<keyword evidence="4" id="KW-0677">Repeat</keyword>
<dbReference type="EMBL" id="SEYY01001194">
    <property type="protein sequence ID" value="KAB7505585.1"/>
    <property type="molecule type" value="Genomic_DNA"/>
</dbReference>
<evidence type="ECO:0000256" key="2">
    <source>
        <dbReference type="ARBA" id="ARBA00006543"/>
    </source>
</evidence>
<dbReference type="Proteomes" id="UP000326759">
    <property type="component" value="Unassembled WGS sequence"/>
</dbReference>
<evidence type="ECO:0000259" key="9">
    <source>
        <dbReference type="Pfam" id="PF20718"/>
    </source>
</evidence>
<evidence type="ECO:0000313" key="10">
    <source>
        <dbReference type="EMBL" id="KAB7505585.1"/>
    </source>
</evidence>
<gene>
    <name evidence="10" type="primary">MED16</name>
    <name evidence="10" type="ORF">Anas_00269</name>
</gene>